<dbReference type="GO" id="GO:0032259">
    <property type="term" value="P:methylation"/>
    <property type="evidence" value="ECO:0007669"/>
    <property type="project" value="UniProtKB-KW"/>
</dbReference>
<evidence type="ECO:0000313" key="7">
    <source>
        <dbReference type="Proteomes" id="UP000196649"/>
    </source>
</evidence>
<evidence type="ECO:0000256" key="1">
    <source>
        <dbReference type="ARBA" id="ARBA00011900"/>
    </source>
</evidence>
<keyword evidence="2" id="KW-0489">Methyltransferase</keyword>
<feature type="domain" description="DNA methylase adenine-specific" evidence="5">
    <location>
        <begin position="348"/>
        <end position="610"/>
    </location>
</feature>
<dbReference type="InterPro" id="IPR003356">
    <property type="entry name" value="DNA_methylase_A-5"/>
</dbReference>
<dbReference type="PANTHER" id="PTHR33841">
    <property type="entry name" value="DNA METHYLTRANSFERASE YEEA-RELATED"/>
    <property type="match status" value="1"/>
</dbReference>
<accession>A0A210P944</accession>
<reference evidence="6 7" key="1">
    <citation type="submission" date="2017-03" db="EMBL/GenBank/DDBJ databases">
        <title>Genome sequence of Lactobacillus kimchii KACC 12383.</title>
        <authorList>
            <person name="Chun J."/>
        </authorList>
    </citation>
    <scope>NUCLEOTIDE SEQUENCE [LARGE SCALE GENOMIC DNA]</scope>
    <source>
        <strain evidence="6 7">KACC 12383</strain>
    </source>
</reference>
<dbReference type="InterPro" id="IPR029063">
    <property type="entry name" value="SAM-dependent_MTases_sf"/>
</dbReference>
<keyword evidence="3" id="KW-0808">Transferase</keyword>
<evidence type="ECO:0000313" key="6">
    <source>
        <dbReference type="EMBL" id="OWF32999.1"/>
    </source>
</evidence>
<comment type="catalytic activity">
    <reaction evidence="4">
        <text>a 2'-deoxyadenosine in DNA + S-adenosyl-L-methionine = an N(6)-methyl-2'-deoxyadenosine in DNA + S-adenosyl-L-homocysteine + H(+)</text>
        <dbReference type="Rhea" id="RHEA:15197"/>
        <dbReference type="Rhea" id="RHEA-COMP:12418"/>
        <dbReference type="Rhea" id="RHEA-COMP:12419"/>
        <dbReference type="ChEBI" id="CHEBI:15378"/>
        <dbReference type="ChEBI" id="CHEBI:57856"/>
        <dbReference type="ChEBI" id="CHEBI:59789"/>
        <dbReference type="ChEBI" id="CHEBI:90615"/>
        <dbReference type="ChEBI" id="CHEBI:90616"/>
        <dbReference type="EC" id="2.1.1.72"/>
    </reaction>
</comment>
<protein>
    <recommendedName>
        <fullName evidence="1">site-specific DNA-methyltransferase (adenine-specific)</fullName>
        <ecNumber evidence="1">2.1.1.72</ecNumber>
    </recommendedName>
</protein>
<dbReference type="GO" id="GO:0008170">
    <property type="term" value="F:N-methyltransferase activity"/>
    <property type="evidence" value="ECO:0007669"/>
    <property type="project" value="InterPro"/>
</dbReference>
<name>A0A210P944_9LACO</name>
<comment type="caution">
    <text evidence="6">The sequence shown here is derived from an EMBL/GenBank/DDBJ whole genome shotgun (WGS) entry which is preliminary data.</text>
</comment>
<dbReference type="Proteomes" id="UP000196649">
    <property type="component" value="Unassembled WGS sequence"/>
</dbReference>
<organism evidence="6 7">
    <name type="scientific">Companilactobacillus kimchii</name>
    <dbReference type="NCBI Taxonomy" id="2801452"/>
    <lineage>
        <taxon>Bacteria</taxon>
        <taxon>Bacillati</taxon>
        <taxon>Bacillota</taxon>
        <taxon>Bacilli</taxon>
        <taxon>Lactobacillales</taxon>
        <taxon>Lactobacillaceae</taxon>
        <taxon>Companilactobacillus</taxon>
    </lineage>
</organism>
<evidence type="ECO:0000256" key="2">
    <source>
        <dbReference type="ARBA" id="ARBA00022603"/>
    </source>
</evidence>
<dbReference type="Pfam" id="PF02384">
    <property type="entry name" value="N6_Mtase"/>
    <property type="match status" value="1"/>
</dbReference>
<dbReference type="Gene3D" id="3.40.50.150">
    <property type="entry name" value="Vaccinia Virus protein VP39"/>
    <property type="match status" value="1"/>
</dbReference>
<dbReference type="AlphaFoldDB" id="A0A210P944"/>
<evidence type="ECO:0000256" key="3">
    <source>
        <dbReference type="ARBA" id="ARBA00022679"/>
    </source>
</evidence>
<dbReference type="EC" id="2.1.1.72" evidence="1"/>
<dbReference type="GO" id="GO:0009007">
    <property type="term" value="F:site-specific DNA-methyltransferase (adenine-specific) activity"/>
    <property type="evidence" value="ECO:0007669"/>
    <property type="project" value="UniProtKB-EC"/>
</dbReference>
<dbReference type="PANTHER" id="PTHR33841:SF1">
    <property type="entry name" value="DNA METHYLTRANSFERASE A"/>
    <property type="match status" value="1"/>
</dbReference>
<dbReference type="InterPro" id="IPR050953">
    <property type="entry name" value="N4_N6_ade-DNA_methylase"/>
</dbReference>
<dbReference type="GO" id="GO:0003677">
    <property type="term" value="F:DNA binding"/>
    <property type="evidence" value="ECO:0007669"/>
    <property type="project" value="InterPro"/>
</dbReference>
<dbReference type="EMBL" id="MXAL01000006">
    <property type="protein sequence ID" value="OWF32999.1"/>
    <property type="molecule type" value="Genomic_DNA"/>
</dbReference>
<gene>
    <name evidence="6" type="ORF">LKACC12383_01489</name>
</gene>
<evidence type="ECO:0000259" key="5">
    <source>
        <dbReference type="Pfam" id="PF02384"/>
    </source>
</evidence>
<sequence>MVIKIMKTSIKANERSEGGELITQMNLLFQENDWRFKSAIGELSVSTRGSMDDRNTTLYPDAIVFSDEAKLLPIMGWEFKMPDVSIDNDEYYANARDKADRLGTNVFVLWNFQYCKVYYRLPDKTWSKIPAREYDEYSSILINRKSVHDNFNVWHKQLEKVMSDLNSDMINDLYNVAPIQFNISNYVSTISDLLTPITSEYLLGLGDFQLMARIREWVRNENAEFSDIKNNMVNNKEASLLFSKNLIIRWVNRIIFCNLARKNKNVFSDILNDFNMTENIEAFQVSLNMTVKITDFYTILYVDKDEINIPNSVTSSLAEFSRYLWNINLSQTDENFVSKVLESIVKETKRQLMGLYTTPPRLAQLLVNLTMINTNGNYADFTVGSGTIVKAMIDKLREFNSIEKIHNQIWASDKYSYPLQIANFNMTSSDSFNLKNIVFQHNALNLKVNETVKIVNPQTGKNESLRLPQMDAIISNLPFVSSNNKSKEDKELLSKILKEYHMNAKTDLYQGLILYFKGLIKNCSSSRIGVIVSNSWFKNLKSSSFFEILIKEFDVKEIIYSDVSRWFNNASVVACILILSPKSDCSEKSKFISLETDIRVSSYDDIEKLSDQIMAGTNSKLFRMYEYSTDNIKKMIHSGICMEALFDNLDWYGKILDSNILCSINNIGKIQRGTRTGGDSIFITDGIKTDKTDSSPYVKSIKEITSLYAKPSGLYFFYTKDSIESLKNKKHLVT</sequence>
<dbReference type="SUPFAM" id="SSF53335">
    <property type="entry name" value="S-adenosyl-L-methionine-dependent methyltransferases"/>
    <property type="match status" value="1"/>
</dbReference>
<evidence type="ECO:0000256" key="4">
    <source>
        <dbReference type="ARBA" id="ARBA00047942"/>
    </source>
</evidence>
<proteinExistence type="predicted"/>